<evidence type="ECO:0000259" key="1">
    <source>
        <dbReference type="Pfam" id="PF24722"/>
    </source>
</evidence>
<dbReference type="InterPro" id="IPR056091">
    <property type="entry name" value="DUF7674"/>
</dbReference>
<protein>
    <recommendedName>
        <fullName evidence="1">DUF7674 domain-containing protein</fullName>
    </recommendedName>
</protein>
<dbReference type="EMBL" id="JARZHI010000123">
    <property type="protein sequence ID" value="MDI1437387.1"/>
    <property type="molecule type" value="Genomic_DNA"/>
</dbReference>
<dbReference type="Proteomes" id="UP001160301">
    <property type="component" value="Unassembled WGS sequence"/>
</dbReference>
<proteinExistence type="predicted"/>
<name>A0ABT6PAU3_9BACT</name>
<gene>
    <name evidence="2" type="ORF">QHF89_48210</name>
</gene>
<evidence type="ECO:0000313" key="2">
    <source>
        <dbReference type="EMBL" id="MDI1437387.1"/>
    </source>
</evidence>
<reference evidence="2 3" key="1">
    <citation type="submission" date="2023-04" db="EMBL/GenBank/DDBJ databases">
        <title>The genome sequence of Polyangium sorediatum DSM14670.</title>
        <authorList>
            <person name="Zhang X."/>
        </authorList>
    </citation>
    <scope>NUCLEOTIDE SEQUENCE [LARGE SCALE GENOMIC DNA]</scope>
    <source>
        <strain evidence="2 3">DSM 14670</strain>
    </source>
</reference>
<feature type="domain" description="DUF7674" evidence="1">
    <location>
        <begin position="131"/>
        <end position="237"/>
    </location>
</feature>
<dbReference type="Pfam" id="PF24722">
    <property type="entry name" value="DUF7674"/>
    <property type="match status" value="1"/>
</dbReference>
<evidence type="ECO:0000313" key="3">
    <source>
        <dbReference type="Proteomes" id="UP001160301"/>
    </source>
</evidence>
<accession>A0ABT6PAU3</accession>
<comment type="caution">
    <text evidence="2">The sequence shown here is derived from an EMBL/GenBank/DDBJ whole genome shotgun (WGS) entry which is preliminary data.</text>
</comment>
<keyword evidence="3" id="KW-1185">Reference proteome</keyword>
<organism evidence="2 3">
    <name type="scientific">Polyangium sorediatum</name>
    <dbReference type="NCBI Taxonomy" id="889274"/>
    <lineage>
        <taxon>Bacteria</taxon>
        <taxon>Pseudomonadati</taxon>
        <taxon>Myxococcota</taxon>
        <taxon>Polyangia</taxon>
        <taxon>Polyangiales</taxon>
        <taxon>Polyangiaceae</taxon>
        <taxon>Polyangium</taxon>
    </lineage>
</organism>
<sequence>MLSSRGYFPAASVLAAAQNAYPTDAPRAPRANRVYDAHDAFACALVHPGLGPAVRAALVEATIGAEAPERGWRSRRKSFALFRWAAEHGHLDRSLLSAPLAERVEKEPPRGPKRPTLDPHPQGARGALACFAAVWPRFRQRLVSERKHESWFDYPGIADMGRTHAYACTSGCNAPWVQGVFDAMEHVLVHGDGEAQNLVVVGLMEAVQGWAYRAGEAGNRYEAKLGPHAAKAWADLIEGWTGDGIRTLDAWRRKA</sequence>